<organism evidence="1 4">
    <name type="scientific">Segatella bryantii</name>
    <name type="common">Prevotella bryantii</name>
    <dbReference type="NCBI Taxonomy" id="77095"/>
    <lineage>
        <taxon>Bacteria</taxon>
        <taxon>Pseudomonadati</taxon>
        <taxon>Bacteroidota</taxon>
        <taxon>Bacteroidia</taxon>
        <taxon>Bacteroidales</taxon>
        <taxon>Prevotellaceae</taxon>
        <taxon>Segatella</taxon>
    </lineage>
</organism>
<dbReference type="AlphaFoldDB" id="A0AA37MKG8"/>
<evidence type="ECO:0000313" key="2">
    <source>
        <dbReference type="EMBL" id="OYP54053.1"/>
    </source>
</evidence>
<dbReference type="Proteomes" id="UP000216189">
    <property type="component" value="Unassembled WGS sequence"/>
</dbReference>
<evidence type="ECO:0000313" key="3">
    <source>
        <dbReference type="Proteomes" id="UP000216189"/>
    </source>
</evidence>
<protein>
    <submittedName>
        <fullName evidence="1">Uncharacterized protein</fullName>
    </submittedName>
</protein>
<dbReference type="EMBL" id="NPJF01000050">
    <property type="protein sequence ID" value="OYP54053.1"/>
    <property type="molecule type" value="Genomic_DNA"/>
</dbReference>
<keyword evidence="3" id="KW-1185">Reference proteome</keyword>
<evidence type="ECO:0000313" key="1">
    <source>
        <dbReference type="EMBL" id="GJG26754.1"/>
    </source>
</evidence>
<accession>A0AA37MKG8</accession>
<comment type="caution">
    <text evidence="1">The sequence shown here is derived from an EMBL/GenBank/DDBJ whole genome shotgun (WGS) entry which is preliminary data.</text>
</comment>
<reference evidence="1" key="2">
    <citation type="submission" date="2021-08" db="EMBL/GenBank/DDBJ databases">
        <title>Prevotella lacticifex sp. nov., isolated from rumen of cow.</title>
        <authorList>
            <person name="Shinkai T."/>
            <person name="Ikeyama N."/>
            <person name="Kumagai M."/>
            <person name="Ohmori H."/>
            <person name="Sakamoto M."/>
            <person name="Ohkuma M."/>
            <person name="Mitsumori M."/>
        </authorList>
    </citation>
    <scope>NUCLEOTIDE SEQUENCE</scope>
    <source>
        <strain evidence="1">DSM 11371</strain>
    </source>
</reference>
<dbReference type="Proteomes" id="UP000887043">
    <property type="component" value="Unassembled WGS sequence"/>
</dbReference>
<gene>
    <name evidence="2" type="ORF">CIK91_09480</name>
    <name evidence="1" type="ORF">PRRU23_04540</name>
</gene>
<dbReference type="RefSeq" id="WP_006283211.1">
    <property type="nucleotide sequence ID" value="NZ_BPTR01000001.1"/>
</dbReference>
<reference evidence="2 3" key="1">
    <citation type="submission" date="2017-08" db="EMBL/GenBank/DDBJ databases">
        <title>Comparative genomics of non-oral Prevotella species.</title>
        <authorList>
            <person name="Accetto T."/>
            <person name="Nograsek B."/>
            <person name="Avgustin G."/>
        </authorList>
    </citation>
    <scope>NUCLEOTIDE SEQUENCE [LARGE SCALE GENOMIC DNA]</scope>
    <source>
        <strain evidence="2 3">TC1-1</strain>
    </source>
</reference>
<evidence type="ECO:0000313" key="4">
    <source>
        <dbReference type="Proteomes" id="UP000887043"/>
    </source>
</evidence>
<dbReference type="GeneID" id="72480191"/>
<name>A0AA37MKG8_SEGBR</name>
<sequence>MSNKRNLKKSINNICTVLFADCVAESLYGEQKRTDKEIDTFLSSILLFHADYISRISHPEPGMKQKDYFKQLIEDFNKQVGELIDQFTSVG</sequence>
<proteinExistence type="predicted"/>
<dbReference type="EMBL" id="BPTR01000001">
    <property type="protein sequence ID" value="GJG26754.1"/>
    <property type="molecule type" value="Genomic_DNA"/>
</dbReference>